<gene>
    <name evidence="1" type="ORF">HUE88_01735</name>
</gene>
<proteinExistence type="predicted"/>
<organism evidence="1 2">
    <name type="scientific">Candidatus Sulfurimonas baltica</name>
    <dbReference type="NCBI Taxonomy" id="2740404"/>
    <lineage>
        <taxon>Bacteria</taxon>
        <taxon>Pseudomonadati</taxon>
        <taxon>Campylobacterota</taxon>
        <taxon>Epsilonproteobacteria</taxon>
        <taxon>Campylobacterales</taxon>
        <taxon>Sulfurimonadaceae</taxon>
        <taxon>Sulfurimonas</taxon>
    </lineage>
</organism>
<keyword evidence="2" id="KW-1185">Reference proteome</keyword>
<accession>A0A7S7LXK6</accession>
<protein>
    <submittedName>
        <fullName evidence="1">Uncharacterized protein</fullName>
    </submittedName>
</protein>
<sequence length="118" mass="13262">MKNIALIISVTILLNGCSQVDGANPSQNKALNTIAGKEEKTEKGFLQNTMDSWVEKDWTPTIEKDEKIKETNKDEDREFTIQEFIDKASVYNKAHINDEAEASHVKKMNALPVIGNIK</sequence>
<dbReference type="AlphaFoldDB" id="A0A7S7LXK6"/>
<reference evidence="1 2" key="1">
    <citation type="submission" date="2020-05" db="EMBL/GenBank/DDBJ databases">
        <title>Sulfurimonas marisnigri, sp. nov., and Sulfurimonas baltica, sp. nov., manganese oxide reducing chemolithoautotrophs of the class Epsilonproteobacteria isolated from the pelagic redoxclines of the Black and Baltic Seas and emended description of the genus Sulfurimonas.</title>
        <authorList>
            <person name="Henkel J.V."/>
            <person name="Laudan C."/>
            <person name="Werner J."/>
            <person name="Neu T."/>
            <person name="Plewe S."/>
            <person name="Sproer C."/>
            <person name="Bunk B."/>
            <person name="Schulz-Vogt H.N."/>
        </authorList>
    </citation>
    <scope>NUCLEOTIDE SEQUENCE [LARGE SCALE GENOMIC DNA]</scope>
    <source>
        <strain evidence="1 2">GD2</strain>
    </source>
</reference>
<dbReference type="EMBL" id="CP054492">
    <property type="protein sequence ID" value="QOY52444.1"/>
    <property type="molecule type" value="Genomic_DNA"/>
</dbReference>
<name>A0A7S7LXK6_9BACT</name>
<dbReference type="Proteomes" id="UP000593994">
    <property type="component" value="Chromosome"/>
</dbReference>
<evidence type="ECO:0000313" key="2">
    <source>
        <dbReference type="Proteomes" id="UP000593994"/>
    </source>
</evidence>
<evidence type="ECO:0000313" key="1">
    <source>
        <dbReference type="EMBL" id="QOY52444.1"/>
    </source>
</evidence>
<dbReference type="RefSeq" id="WP_194370503.1">
    <property type="nucleotide sequence ID" value="NZ_CP054492.1"/>
</dbReference>
<dbReference type="KEGG" id="sbal:HUE88_01735"/>